<evidence type="ECO:0000313" key="1">
    <source>
        <dbReference type="EMBL" id="MBP0905383.1"/>
    </source>
</evidence>
<organism evidence="1 2">
    <name type="scientific">Mariniflexile gromovii</name>
    <dbReference type="NCBI Taxonomy" id="362523"/>
    <lineage>
        <taxon>Bacteria</taxon>
        <taxon>Pseudomonadati</taxon>
        <taxon>Bacteroidota</taxon>
        <taxon>Flavobacteriia</taxon>
        <taxon>Flavobacteriales</taxon>
        <taxon>Flavobacteriaceae</taxon>
        <taxon>Mariniflexile</taxon>
    </lineage>
</organism>
<keyword evidence="2" id="KW-1185">Reference proteome</keyword>
<name>A0ABS4BYB6_9FLAO</name>
<proteinExistence type="predicted"/>
<dbReference type="EMBL" id="JAGJCB010000021">
    <property type="protein sequence ID" value="MBP0905383.1"/>
    <property type="molecule type" value="Genomic_DNA"/>
</dbReference>
<protein>
    <submittedName>
        <fullName evidence="1">Uncharacterized protein</fullName>
    </submittedName>
</protein>
<dbReference type="Proteomes" id="UP000670776">
    <property type="component" value="Unassembled WGS sequence"/>
</dbReference>
<accession>A0ABS4BYB6</accession>
<gene>
    <name evidence="1" type="ORF">J8H85_16235</name>
</gene>
<evidence type="ECO:0000313" key="2">
    <source>
        <dbReference type="Proteomes" id="UP000670776"/>
    </source>
</evidence>
<reference evidence="1 2" key="1">
    <citation type="submission" date="2021-04" db="EMBL/GenBank/DDBJ databases">
        <title>Mariniflexile gromovii gen. nov., sp. nov., a gliding bacterium isolated from the sea urchin Strongylocentrotus intermedius.</title>
        <authorList>
            <person name="Ko S."/>
            <person name="Le V."/>
            <person name="Ahn C.-Y."/>
            <person name="Oh H.-M."/>
        </authorList>
    </citation>
    <scope>NUCLEOTIDE SEQUENCE [LARGE SCALE GENOMIC DNA]</scope>
    <source>
        <strain evidence="1 2">KCTC 12570</strain>
    </source>
</reference>
<sequence length="104" mass="12186">MVYFELNIDGIIEKYCINKDKPEFQCNGKCHLATQLSETSNKNDDDSNKPLRVISESFIPVFISTSQEVKFNKFIVEVYKKDSFCYTNDYHFLHVYKAYKPPIA</sequence>
<comment type="caution">
    <text evidence="1">The sequence shown here is derived from an EMBL/GenBank/DDBJ whole genome shotgun (WGS) entry which is preliminary data.</text>
</comment>